<feature type="transmembrane region" description="Helical" evidence="1">
    <location>
        <begin position="191"/>
        <end position="215"/>
    </location>
</feature>
<protein>
    <submittedName>
        <fullName evidence="2">DUF4129 domain-containing protein</fullName>
    </submittedName>
</protein>
<dbReference type="Proteomes" id="UP001299220">
    <property type="component" value="Unassembled WGS sequence"/>
</dbReference>
<gene>
    <name evidence="2" type="ORF">JQM67_02580</name>
</gene>
<accession>A0ABS9CK31</accession>
<proteinExistence type="predicted"/>
<evidence type="ECO:0000313" key="2">
    <source>
        <dbReference type="EMBL" id="MCF2651493.1"/>
    </source>
</evidence>
<reference evidence="2 3" key="1">
    <citation type="submission" date="2020-12" db="EMBL/GenBank/DDBJ databases">
        <title>Whole genome sequences of gut porcine anaerobes.</title>
        <authorList>
            <person name="Kubasova T."/>
            <person name="Jahodarova E."/>
            <person name="Rychlik I."/>
        </authorList>
    </citation>
    <scope>NUCLEOTIDE SEQUENCE [LARGE SCALE GENOMIC DNA]</scope>
    <source>
        <strain evidence="2 3">An867</strain>
    </source>
</reference>
<keyword evidence="1" id="KW-0472">Membrane</keyword>
<evidence type="ECO:0000256" key="1">
    <source>
        <dbReference type="SAM" id="Phobius"/>
    </source>
</evidence>
<keyword evidence="1" id="KW-1133">Transmembrane helix</keyword>
<feature type="transmembrane region" description="Helical" evidence="1">
    <location>
        <begin position="12"/>
        <end position="35"/>
    </location>
</feature>
<sequence length="403" mass="45667">MKIKNRQIPIRHLLSVVIGWIHCAMICSPIYALILNFTNQEVSRETVIQNHLRGLFIFIPVVLSWLAIRYLRNILLYLLASIVICALPLFLFGTPVMIPPVVLLCFLRFYNRLLGEKHSLLDNPAYPALAAFLIPAVTSIFVERLDGVYQHLALLYMAVYFLLCFIHHGIERIDGYIDVNQNMRNMPARRIVRISTSILGAAFVLFALILLPPLIGSDVELRYTPPPAAESQAETVLPSASPEPVEEEEEEELQMLPDVKPNPVMTAIMHIVEYAILIAVAVGAVFGVIYGALRLSRSFSKSFHDRGDFVENLQDDQLEAVHEAPRVRDRPRFLDRSPNATIRRKYRRTILRAAKEPPQPWMSPSEAEAHAKLTGDAAERLHRLYEKARYSPDGCAKQDLSEL</sequence>
<feature type="transmembrane region" description="Helical" evidence="1">
    <location>
        <begin position="74"/>
        <end position="91"/>
    </location>
</feature>
<comment type="caution">
    <text evidence="2">The sequence shown here is derived from an EMBL/GenBank/DDBJ whole genome shotgun (WGS) entry which is preliminary data.</text>
</comment>
<dbReference type="EMBL" id="JAFBIT010000001">
    <property type="protein sequence ID" value="MCF2651493.1"/>
    <property type="molecule type" value="Genomic_DNA"/>
</dbReference>
<keyword evidence="3" id="KW-1185">Reference proteome</keyword>
<name>A0ABS9CK31_9FIRM</name>
<feature type="transmembrane region" description="Helical" evidence="1">
    <location>
        <begin position="47"/>
        <end position="67"/>
    </location>
</feature>
<feature type="transmembrane region" description="Helical" evidence="1">
    <location>
        <begin position="271"/>
        <end position="293"/>
    </location>
</feature>
<keyword evidence="1" id="KW-0812">Transmembrane</keyword>
<feature type="transmembrane region" description="Helical" evidence="1">
    <location>
        <begin position="148"/>
        <end position="170"/>
    </location>
</feature>
<evidence type="ECO:0000313" key="3">
    <source>
        <dbReference type="Proteomes" id="UP001299220"/>
    </source>
</evidence>
<dbReference type="RefSeq" id="WP_235322506.1">
    <property type="nucleotide sequence ID" value="NZ_JAFBIT010000001.1"/>
</dbReference>
<organism evidence="2 3">
    <name type="scientific">Anaeromassilibacillus senegalensis</name>
    <dbReference type="NCBI Taxonomy" id="1673717"/>
    <lineage>
        <taxon>Bacteria</taxon>
        <taxon>Bacillati</taxon>
        <taxon>Bacillota</taxon>
        <taxon>Clostridia</taxon>
        <taxon>Eubacteriales</taxon>
        <taxon>Acutalibacteraceae</taxon>
        <taxon>Anaeromassilibacillus</taxon>
    </lineage>
</organism>